<dbReference type="OrthoDB" id="2375554at2"/>
<name>A0A1B1N0I0_9BACL</name>
<evidence type="ECO:0000256" key="2">
    <source>
        <dbReference type="SAM" id="Phobius"/>
    </source>
</evidence>
<evidence type="ECO:0000313" key="3">
    <source>
        <dbReference type="EMBL" id="ANS74937.1"/>
    </source>
</evidence>
<gene>
    <name evidence="3" type="ORF">AWM70_10275</name>
</gene>
<feature type="transmembrane region" description="Helical" evidence="2">
    <location>
        <begin position="7"/>
        <end position="25"/>
    </location>
</feature>
<proteinExistence type="predicted"/>
<keyword evidence="2" id="KW-0472">Membrane</keyword>
<dbReference type="Pfam" id="PF09581">
    <property type="entry name" value="Spore_III_AF"/>
    <property type="match status" value="1"/>
</dbReference>
<feature type="transmembrane region" description="Helical" evidence="2">
    <location>
        <begin position="37"/>
        <end position="54"/>
    </location>
</feature>
<dbReference type="EMBL" id="CP014167">
    <property type="protein sequence ID" value="ANS74937.1"/>
    <property type="molecule type" value="Genomic_DNA"/>
</dbReference>
<dbReference type="KEGG" id="pyg:AWM70_10275"/>
<feature type="compositionally biased region" description="Polar residues" evidence="1">
    <location>
        <begin position="183"/>
        <end position="195"/>
    </location>
</feature>
<accession>A0A1B1N0I0</accession>
<organism evidence="3 4">
    <name type="scientific">Paenibacillus yonginensis</name>
    <dbReference type="NCBI Taxonomy" id="1462996"/>
    <lineage>
        <taxon>Bacteria</taxon>
        <taxon>Bacillati</taxon>
        <taxon>Bacillota</taxon>
        <taxon>Bacilli</taxon>
        <taxon>Bacillales</taxon>
        <taxon>Paenibacillaceae</taxon>
        <taxon>Paenibacillus</taxon>
    </lineage>
</organism>
<dbReference type="AlphaFoldDB" id="A0A1B1N0I0"/>
<dbReference type="InterPro" id="IPR014245">
    <property type="entry name" value="Spore_III_AF"/>
</dbReference>
<dbReference type="NCBIfam" id="TIGR02896">
    <property type="entry name" value="spore_III_AF"/>
    <property type="match status" value="1"/>
</dbReference>
<keyword evidence="4" id="KW-1185">Reference proteome</keyword>
<feature type="region of interest" description="Disordered" evidence="1">
    <location>
        <begin position="177"/>
        <end position="197"/>
    </location>
</feature>
<dbReference type="Proteomes" id="UP000092573">
    <property type="component" value="Chromosome"/>
</dbReference>
<evidence type="ECO:0000256" key="1">
    <source>
        <dbReference type="SAM" id="MobiDB-lite"/>
    </source>
</evidence>
<keyword evidence="2" id="KW-1133">Transmembrane helix</keyword>
<evidence type="ECO:0008006" key="5">
    <source>
        <dbReference type="Google" id="ProtNLM"/>
    </source>
</evidence>
<evidence type="ECO:0000313" key="4">
    <source>
        <dbReference type="Proteomes" id="UP000092573"/>
    </source>
</evidence>
<dbReference type="STRING" id="1462996.AWM70_10275"/>
<keyword evidence="2" id="KW-0812">Transmembrane</keyword>
<protein>
    <recommendedName>
        <fullName evidence="5">Stage III sporulation protein AF</fullName>
    </recommendedName>
</protein>
<feature type="region of interest" description="Disordered" evidence="1">
    <location>
        <begin position="213"/>
        <end position="249"/>
    </location>
</feature>
<reference evidence="3 4" key="1">
    <citation type="submission" date="2016-01" db="EMBL/GenBank/DDBJ databases">
        <title>Complete Genome Sequence of Paenibacillus yonginensis DCY84, a novel Plant Growth-Promoting Bacteria with Elicitation of Induced Systemic Resistance.</title>
        <authorList>
            <person name="Kim Y.J."/>
            <person name="Yang D.C."/>
            <person name="Sukweenadhi J."/>
        </authorList>
    </citation>
    <scope>NUCLEOTIDE SEQUENCE [LARGE SCALE GENOMIC DNA]</scope>
    <source>
        <strain evidence="3 4">DCY84</strain>
    </source>
</reference>
<sequence>MSWLAEWLRQIIFIVLLAGIIEMLLPSRSMERYVKLVLSLLVLLTLLSPILKLLDGSPVEKLQQAIEKQLNSTKAAGQSSLEQILKQGEQLRQSSLEDSLKWAGSETAQQMKTQIEANTGLNVKRVAVTIQVVPAKETEAKDQEQGIRQNYDKPVISSVKVYLNPAAEDTPVMAKTAEPNRDSAFSSSDMSQGTIQIPGVDPIQIGVDQIRIGPKENGAQGPEVTEDSSDAGGAGDGSKAGTQADGDQAVLVAPDTAEGQEITRMLGSSWGVAGDRIEIYQLQADRP</sequence>
<dbReference type="RefSeq" id="WP_068696088.1">
    <property type="nucleotide sequence ID" value="NZ_CP014167.1"/>
</dbReference>